<name>A0ABQ7FL57_9ACTN</name>
<accession>A0ABQ7FL57</accession>
<reference evidence="5 6" key="1">
    <citation type="submission" date="2019-10" db="EMBL/GenBank/DDBJ databases">
        <title>Streptomyces tenebrisbrunneis sp.nov., an endogenous actinomycete isolated from of Lycium ruthenicum.</title>
        <authorList>
            <person name="Ma L."/>
        </authorList>
    </citation>
    <scope>NUCLEOTIDE SEQUENCE [LARGE SCALE GENOMIC DNA]</scope>
    <source>
        <strain evidence="5 6">TRM 66187</strain>
    </source>
</reference>
<evidence type="ECO:0000313" key="6">
    <source>
        <dbReference type="Proteomes" id="UP000621266"/>
    </source>
</evidence>
<dbReference type="InterPro" id="IPR008628">
    <property type="entry name" value="GPP34-like"/>
</dbReference>
<keyword evidence="4" id="KW-0472">Membrane</keyword>
<organism evidence="5 6">
    <name type="scientific">Streptomyces lycii</name>
    <dbReference type="NCBI Taxonomy" id="2654337"/>
    <lineage>
        <taxon>Bacteria</taxon>
        <taxon>Bacillati</taxon>
        <taxon>Actinomycetota</taxon>
        <taxon>Actinomycetes</taxon>
        <taxon>Kitasatosporales</taxon>
        <taxon>Streptomycetaceae</taxon>
        <taxon>Streptomyces</taxon>
    </lineage>
</organism>
<evidence type="ECO:0000256" key="1">
    <source>
        <dbReference type="ARBA" id="ARBA00004255"/>
    </source>
</evidence>
<evidence type="ECO:0000313" key="5">
    <source>
        <dbReference type="EMBL" id="KAF4408501.1"/>
    </source>
</evidence>
<keyword evidence="2" id="KW-0333">Golgi apparatus</keyword>
<dbReference type="Proteomes" id="UP000621266">
    <property type="component" value="Unassembled WGS sequence"/>
</dbReference>
<dbReference type="EMBL" id="WHPN01000271">
    <property type="protein sequence ID" value="KAF4408501.1"/>
    <property type="molecule type" value="Genomic_DNA"/>
</dbReference>
<dbReference type="Pfam" id="PF05719">
    <property type="entry name" value="GPP34"/>
    <property type="match status" value="1"/>
</dbReference>
<comment type="caution">
    <text evidence="5">The sequence shown here is derived from an EMBL/GenBank/DDBJ whole genome shotgun (WGS) entry which is preliminary data.</text>
</comment>
<proteinExistence type="predicted"/>
<dbReference type="Gene3D" id="1.10.3630.10">
    <property type="entry name" value="yeast vps74-n-term truncation variant domain like"/>
    <property type="match status" value="1"/>
</dbReference>
<sequence length="237" mass="26400">MSHMPGPPPRYFSLPEEFLLLSHLQSGKVHDIDQTSVGCAAAELGELALRRKLLVRARKFEKFGFEIFRHQGHIQLLDTEPTGLVWADRLLAELDPSVSGPAPVSVYRWLRKRRRAALPLHRQTLTERGALRRRPGALLRRERHYPDPVARNALVSDVRSAYAGNPLDEHLLFLCDLVEGADLGGDLGVTLRWRQRMDRARGIGAVESVPEDLRDTSTVLGFMVPSRRGKGGPGPGG</sequence>
<evidence type="ECO:0000256" key="4">
    <source>
        <dbReference type="ARBA" id="ARBA00023136"/>
    </source>
</evidence>
<keyword evidence="6" id="KW-1185">Reference proteome</keyword>
<evidence type="ECO:0000256" key="2">
    <source>
        <dbReference type="ARBA" id="ARBA00023034"/>
    </source>
</evidence>
<dbReference type="InterPro" id="IPR038261">
    <property type="entry name" value="GPP34-like_sf"/>
</dbReference>
<gene>
    <name evidence="5" type="ORF">GCU69_13780</name>
</gene>
<comment type="subcellular location">
    <subcellularLocation>
        <location evidence="1">Golgi apparatus membrane</location>
        <topology evidence="1">Peripheral membrane protein</topology>
        <orientation evidence="1">Cytoplasmic side</orientation>
    </subcellularLocation>
</comment>
<evidence type="ECO:0000256" key="3">
    <source>
        <dbReference type="ARBA" id="ARBA00023121"/>
    </source>
</evidence>
<protein>
    <submittedName>
        <fullName evidence="5">GPP34 family phosphoprotein</fullName>
    </submittedName>
</protein>
<keyword evidence="3" id="KW-0446">Lipid-binding</keyword>